<sequence>MSDTELMFAVAAGDESAKAAIIDRHRPRVVRAAARKLDQAAAEAVADRVFTRIFQFANQFDPAKAELGAWITWLVSRLTANEVRGRAA</sequence>
<proteinExistence type="predicted"/>
<organism evidence="2 3">
    <name type="scientific">Lacipirellula parvula</name>
    <dbReference type="NCBI Taxonomy" id="2650471"/>
    <lineage>
        <taxon>Bacteria</taxon>
        <taxon>Pseudomonadati</taxon>
        <taxon>Planctomycetota</taxon>
        <taxon>Planctomycetia</taxon>
        <taxon>Pirellulales</taxon>
        <taxon>Lacipirellulaceae</taxon>
        <taxon>Lacipirellula</taxon>
    </lineage>
</organism>
<dbReference type="Pfam" id="PF04542">
    <property type="entry name" value="Sigma70_r2"/>
    <property type="match status" value="1"/>
</dbReference>
<dbReference type="Proteomes" id="UP000326837">
    <property type="component" value="Chromosome"/>
</dbReference>
<evidence type="ECO:0000259" key="1">
    <source>
        <dbReference type="Pfam" id="PF04542"/>
    </source>
</evidence>
<evidence type="ECO:0000313" key="2">
    <source>
        <dbReference type="EMBL" id="BBO34202.1"/>
    </source>
</evidence>
<dbReference type="GO" id="GO:0003700">
    <property type="term" value="F:DNA-binding transcription factor activity"/>
    <property type="evidence" value="ECO:0007669"/>
    <property type="project" value="InterPro"/>
</dbReference>
<dbReference type="InterPro" id="IPR013325">
    <property type="entry name" value="RNA_pol_sigma_r2"/>
</dbReference>
<dbReference type="SUPFAM" id="SSF88946">
    <property type="entry name" value="Sigma2 domain of RNA polymerase sigma factors"/>
    <property type="match status" value="1"/>
</dbReference>
<reference evidence="3" key="1">
    <citation type="submission" date="2019-10" db="EMBL/GenBank/DDBJ databases">
        <title>Lacipirellula parvula gen. nov., sp. nov., representing a lineage of planctomycetes widespread in freshwater anoxic habitats, and description of the family Lacipirellulaceae.</title>
        <authorList>
            <person name="Dedysh S.N."/>
            <person name="Kulichevskaya I.S."/>
            <person name="Beletsky A.V."/>
            <person name="Rakitin A.L."/>
            <person name="Mardanov A.V."/>
            <person name="Ivanova A.A."/>
            <person name="Saltykova V.X."/>
            <person name="Rijpstra W.I.C."/>
            <person name="Sinninghe Damste J.S."/>
            <person name="Ravin N.V."/>
        </authorList>
    </citation>
    <scope>NUCLEOTIDE SEQUENCE [LARGE SCALE GENOMIC DNA]</scope>
    <source>
        <strain evidence="3">PX69</strain>
    </source>
</reference>
<dbReference type="Gene3D" id="1.10.1740.10">
    <property type="match status" value="1"/>
</dbReference>
<dbReference type="GO" id="GO:0006352">
    <property type="term" value="P:DNA-templated transcription initiation"/>
    <property type="evidence" value="ECO:0007669"/>
    <property type="project" value="InterPro"/>
</dbReference>
<dbReference type="KEGG" id="lpav:PLANPX_3814"/>
<dbReference type="InterPro" id="IPR007627">
    <property type="entry name" value="RNA_pol_sigma70_r2"/>
</dbReference>
<feature type="domain" description="RNA polymerase sigma-70 region 2" evidence="1">
    <location>
        <begin position="22"/>
        <end position="86"/>
    </location>
</feature>
<keyword evidence="3" id="KW-1185">Reference proteome</keyword>
<dbReference type="EMBL" id="AP021861">
    <property type="protein sequence ID" value="BBO34202.1"/>
    <property type="molecule type" value="Genomic_DNA"/>
</dbReference>
<gene>
    <name evidence="2" type="ORF">PLANPX_3814</name>
</gene>
<accession>A0A5K7XDV9</accession>
<name>A0A5K7XDV9_9BACT</name>
<evidence type="ECO:0000313" key="3">
    <source>
        <dbReference type="Proteomes" id="UP000326837"/>
    </source>
</evidence>
<protein>
    <recommendedName>
        <fullName evidence="1">RNA polymerase sigma-70 region 2 domain-containing protein</fullName>
    </recommendedName>
</protein>
<dbReference type="RefSeq" id="WP_172992119.1">
    <property type="nucleotide sequence ID" value="NZ_AP021861.1"/>
</dbReference>
<dbReference type="AlphaFoldDB" id="A0A5K7XDV9"/>